<dbReference type="PROSITE" id="PS00086">
    <property type="entry name" value="CYTOCHROME_P450"/>
    <property type="match status" value="1"/>
</dbReference>
<dbReference type="PRINTS" id="PR00359">
    <property type="entry name" value="BP450"/>
</dbReference>
<dbReference type="PANTHER" id="PTHR46696">
    <property type="entry name" value="P450, PUTATIVE (EUROFUNG)-RELATED"/>
    <property type="match status" value="1"/>
</dbReference>
<organism evidence="8 9">
    <name type="scientific">Streptomyces corynorhini</name>
    <dbReference type="NCBI Taxonomy" id="2282652"/>
    <lineage>
        <taxon>Bacteria</taxon>
        <taxon>Bacillati</taxon>
        <taxon>Actinomycetota</taxon>
        <taxon>Actinomycetes</taxon>
        <taxon>Kitasatosporales</taxon>
        <taxon>Streptomycetaceae</taxon>
        <taxon>Streptomyces</taxon>
    </lineage>
</organism>
<comment type="similarity">
    <text evidence="1 7">Belongs to the cytochrome P450 family.</text>
</comment>
<dbReference type="FunFam" id="1.10.630.10:FF:000018">
    <property type="entry name" value="Cytochrome P450 monooxygenase"/>
    <property type="match status" value="1"/>
</dbReference>
<protein>
    <submittedName>
        <fullName evidence="8">Cytochrome P450</fullName>
    </submittedName>
</protein>
<keyword evidence="2 7" id="KW-0349">Heme</keyword>
<keyword evidence="9" id="KW-1185">Reference proteome</keyword>
<comment type="caution">
    <text evidence="8">The sequence shown here is derived from an EMBL/GenBank/DDBJ whole genome shotgun (WGS) entry which is preliminary data.</text>
</comment>
<accession>A0A370B1I2</accession>
<dbReference type="PRINTS" id="PR00385">
    <property type="entry name" value="P450"/>
</dbReference>
<dbReference type="OrthoDB" id="3664945at2"/>
<reference evidence="8 9" key="1">
    <citation type="submission" date="2018-07" db="EMBL/GenBank/DDBJ databases">
        <title>Streptomyces species from bats.</title>
        <authorList>
            <person name="Dunlap C."/>
        </authorList>
    </citation>
    <scope>NUCLEOTIDE SEQUENCE [LARGE SCALE GENOMIC DNA]</scope>
    <source>
        <strain evidence="8 9">AC230</strain>
    </source>
</reference>
<evidence type="ECO:0000256" key="3">
    <source>
        <dbReference type="ARBA" id="ARBA00022723"/>
    </source>
</evidence>
<evidence type="ECO:0000256" key="5">
    <source>
        <dbReference type="ARBA" id="ARBA00023004"/>
    </source>
</evidence>
<dbReference type="SUPFAM" id="SSF48264">
    <property type="entry name" value="Cytochrome P450"/>
    <property type="match status" value="1"/>
</dbReference>
<evidence type="ECO:0000256" key="7">
    <source>
        <dbReference type="RuleBase" id="RU000461"/>
    </source>
</evidence>
<dbReference type="InterPro" id="IPR017972">
    <property type="entry name" value="Cyt_P450_CS"/>
</dbReference>
<keyword evidence="4 7" id="KW-0560">Oxidoreductase</keyword>
<sequence length="394" mass="43567">MTLPLPRTCPYAPPAEYERLREEDSPTRVTLPTGATAWAVSRHQDVRAVLSDTRFSSNRTAPGFPTLIKGSEELTTTFRPSMIGMDPPEHGPARRAALGEFTVRRMRALQPRIQQIVDERLDAMLAGPRPADLVRSLSLPVPSLVICEQLGVPYTDHEFFQLHSSVLISRVRSVEEKRHALTELQTYLGNLIADKEREPADDLLGRQILKHREAGTYDRDDLTGLAFLLLIAGHETTANMISLGTLALLERPEEMAALRSDPTRTPAAVEEFLRLFTIVDTVPSRAATVDVELGGVLIRKGEGVLVLSNAGNHDPAVYPRPDELDIGRGARNHVAFGFGPHQCLGQNLARLELQVVFDTLLRRVPGLKLAAPVEKLPFKDDSSVYGLHELPVSW</sequence>
<dbReference type="InterPro" id="IPR001128">
    <property type="entry name" value="Cyt_P450"/>
</dbReference>
<dbReference type="AlphaFoldDB" id="A0A370B1I2"/>
<evidence type="ECO:0000256" key="1">
    <source>
        <dbReference type="ARBA" id="ARBA00010617"/>
    </source>
</evidence>
<dbReference type="InterPro" id="IPR002397">
    <property type="entry name" value="Cyt_P450_B"/>
</dbReference>
<dbReference type="Pfam" id="PF00067">
    <property type="entry name" value="p450"/>
    <property type="match status" value="1"/>
</dbReference>
<dbReference type="PANTHER" id="PTHR46696:SF1">
    <property type="entry name" value="CYTOCHROME P450 YJIB-RELATED"/>
    <property type="match status" value="1"/>
</dbReference>
<dbReference type="CDD" id="cd11030">
    <property type="entry name" value="CYP105-like"/>
    <property type="match status" value="1"/>
</dbReference>
<keyword evidence="3 7" id="KW-0479">Metal-binding</keyword>
<dbReference type="GO" id="GO:0016705">
    <property type="term" value="F:oxidoreductase activity, acting on paired donors, with incorporation or reduction of molecular oxygen"/>
    <property type="evidence" value="ECO:0007669"/>
    <property type="project" value="InterPro"/>
</dbReference>
<proteinExistence type="inferred from homology"/>
<evidence type="ECO:0000256" key="4">
    <source>
        <dbReference type="ARBA" id="ARBA00023002"/>
    </source>
</evidence>
<keyword evidence="5 7" id="KW-0408">Iron</keyword>
<dbReference type="Gene3D" id="1.10.630.10">
    <property type="entry name" value="Cytochrome P450"/>
    <property type="match status" value="1"/>
</dbReference>
<dbReference type="InterPro" id="IPR036396">
    <property type="entry name" value="Cyt_P450_sf"/>
</dbReference>
<dbReference type="Proteomes" id="UP000253741">
    <property type="component" value="Unassembled WGS sequence"/>
</dbReference>
<dbReference type="GO" id="GO:0005506">
    <property type="term" value="F:iron ion binding"/>
    <property type="evidence" value="ECO:0007669"/>
    <property type="project" value="InterPro"/>
</dbReference>
<evidence type="ECO:0000313" key="9">
    <source>
        <dbReference type="Proteomes" id="UP000253741"/>
    </source>
</evidence>
<dbReference type="EMBL" id="QQNA01000311">
    <property type="protein sequence ID" value="RDG34522.1"/>
    <property type="molecule type" value="Genomic_DNA"/>
</dbReference>
<name>A0A370B1I2_9ACTN</name>
<gene>
    <name evidence="8" type="ORF">DVH02_30190</name>
</gene>
<dbReference type="GO" id="GO:0004497">
    <property type="term" value="F:monooxygenase activity"/>
    <property type="evidence" value="ECO:0007669"/>
    <property type="project" value="UniProtKB-KW"/>
</dbReference>
<evidence type="ECO:0000313" key="8">
    <source>
        <dbReference type="EMBL" id="RDG34522.1"/>
    </source>
</evidence>
<keyword evidence="6 7" id="KW-0503">Monooxygenase</keyword>
<evidence type="ECO:0000256" key="2">
    <source>
        <dbReference type="ARBA" id="ARBA00022617"/>
    </source>
</evidence>
<evidence type="ECO:0000256" key="6">
    <source>
        <dbReference type="ARBA" id="ARBA00023033"/>
    </source>
</evidence>
<dbReference type="GO" id="GO:0020037">
    <property type="term" value="F:heme binding"/>
    <property type="evidence" value="ECO:0007669"/>
    <property type="project" value="InterPro"/>
</dbReference>